<dbReference type="AlphaFoldDB" id="A0A0F0KR47"/>
<evidence type="ECO:0008006" key="3">
    <source>
        <dbReference type="Google" id="ProtNLM"/>
    </source>
</evidence>
<dbReference type="EMBL" id="JYIU01000038">
    <property type="protein sequence ID" value="KJL22605.1"/>
    <property type="molecule type" value="Genomic_DNA"/>
</dbReference>
<gene>
    <name evidence="1" type="ORF">RN50_01283</name>
</gene>
<protein>
    <recommendedName>
        <fullName evidence="3">SMI1/KNR4 family protein</fullName>
    </recommendedName>
</protein>
<dbReference type="PATRIC" id="fig|104336.4.peg.1319"/>
<comment type="caution">
    <text evidence="1">The sequence shown here is derived from an EMBL/GenBank/DDBJ whole genome shotgun (WGS) entry which is preliminary data.</text>
</comment>
<keyword evidence="2" id="KW-1185">Reference proteome</keyword>
<evidence type="ECO:0000313" key="1">
    <source>
        <dbReference type="EMBL" id="KJL22605.1"/>
    </source>
</evidence>
<name>A0A0F0KR47_9MICO</name>
<organism evidence="1 2">
    <name type="scientific">Microbacterium foliorum</name>
    <dbReference type="NCBI Taxonomy" id="104336"/>
    <lineage>
        <taxon>Bacteria</taxon>
        <taxon>Bacillati</taxon>
        <taxon>Actinomycetota</taxon>
        <taxon>Actinomycetes</taxon>
        <taxon>Micrococcales</taxon>
        <taxon>Microbacteriaceae</taxon>
        <taxon>Microbacterium</taxon>
    </lineage>
</organism>
<reference evidence="1 2" key="1">
    <citation type="submission" date="2015-02" db="EMBL/GenBank/DDBJ databases">
        <title>Draft genome sequences of ten Microbacterium spp. with emphasis on heavy metal contaminated environments.</title>
        <authorList>
            <person name="Corretto E."/>
        </authorList>
    </citation>
    <scope>NUCLEOTIDE SEQUENCE [LARGE SCALE GENOMIC DNA]</scope>
    <source>
        <strain evidence="1 2">DSM 12966</strain>
    </source>
</reference>
<sequence>MGQHGRDLVTACPERLLGSLGTMTELFRTATGCLQHAGWTYEPPTSTGDGAPFPLRTAPDTVIRWASSFSLLANVDETVWFLSRDDYSTGADGAFAWNEYEQLSLQAATTDDEAAAISRFWTRHLPLLLSVRNGYEYLAVRDDGAVVHGAEPEFEEAVVVFSHFDDLLTHIISWPARLDHVIDGLLFDAISIPDTGPGH</sequence>
<accession>A0A0F0KR47</accession>
<evidence type="ECO:0000313" key="2">
    <source>
        <dbReference type="Proteomes" id="UP000033572"/>
    </source>
</evidence>
<proteinExistence type="predicted"/>
<dbReference type="Proteomes" id="UP000033572">
    <property type="component" value="Unassembled WGS sequence"/>
</dbReference>